<evidence type="ECO:0000313" key="2">
    <source>
        <dbReference type="Proteomes" id="UP001156484"/>
    </source>
</evidence>
<evidence type="ECO:0000313" key="1">
    <source>
        <dbReference type="EMBL" id="UYP19648.1"/>
    </source>
</evidence>
<organism evidence="1 2">
    <name type="scientific">Rhodococcus sacchari</name>
    <dbReference type="NCBI Taxonomy" id="2962047"/>
    <lineage>
        <taxon>Bacteria</taxon>
        <taxon>Bacillati</taxon>
        <taxon>Actinomycetota</taxon>
        <taxon>Actinomycetes</taxon>
        <taxon>Mycobacteriales</taxon>
        <taxon>Nocardiaceae</taxon>
        <taxon>Rhodococcus</taxon>
    </lineage>
</organism>
<reference evidence="1" key="1">
    <citation type="submission" date="2022-10" db="EMBL/GenBank/DDBJ databases">
        <title>Rhodococcus ferula Z13 complete genome.</title>
        <authorList>
            <person name="Long X."/>
            <person name="Zang M."/>
        </authorList>
    </citation>
    <scope>NUCLEOTIDE SEQUENCE</scope>
    <source>
        <strain evidence="1">Z13</strain>
    </source>
</reference>
<proteinExistence type="predicted"/>
<gene>
    <name evidence="1" type="ORF">OED52_03535</name>
</gene>
<accession>A0ACD4DIX5</accession>
<dbReference type="EMBL" id="CP107551">
    <property type="protein sequence ID" value="UYP19648.1"/>
    <property type="molecule type" value="Genomic_DNA"/>
</dbReference>
<dbReference type="Proteomes" id="UP001156484">
    <property type="component" value="Chromosome"/>
</dbReference>
<name>A0ACD4DIX5_9NOCA</name>
<keyword evidence="2" id="KW-1185">Reference proteome</keyword>
<protein>
    <submittedName>
        <fullName evidence="1">Universal stress protein</fullName>
    </submittedName>
</protein>
<sequence>MSTPSTRKAVVAGVDGSDTAVAAARWAGDLASRLGAPLHLVHSLPPEGIFYSEAAVLIQSQMVQQLEEDGKKLLADATEKVRADHPDLEINSFIGPGPAAKSLLEAAEDARLVVLGATGAGALENFLLGSTVLRVANHAPCPVAVWRGDVNAPLPSDRPIVVGVDGSELSAAAVGHAFKLASTLDVPLRAVHSWVGDAALGVGATAALVDWDAVATSESAVLAETLAGLGDQYPEVKVERIIDRGPAAKVLLSHLDDAQLVVVGSHGRGQFRAALLGSTSQNLLHKAPCPVLIARKP</sequence>